<name>M2U2A3_9SPHN</name>
<gene>
    <name evidence="4" type="ORF">C725_2605</name>
</gene>
<dbReference type="InterPro" id="IPR011009">
    <property type="entry name" value="Kinase-like_dom_sf"/>
</dbReference>
<keyword evidence="2" id="KW-0812">Transmembrane</keyword>
<comment type="caution">
    <text evidence="4">The sequence shown here is derived from an EMBL/GenBank/DDBJ whole genome shotgun (WGS) entry which is preliminary data.</text>
</comment>
<dbReference type="PATRIC" id="fig|1234595.3.peg.2606"/>
<dbReference type="GO" id="GO:0004497">
    <property type="term" value="F:monooxygenase activity"/>
    <property type="evidence" value="ECO:0007669"/>
    <property type="project" value="UniProtKB-KW"/>
</dbReference>
<evidence type="ECO:0000313" key="5">
    <source>
        <dbReference type="Proteomes" id="UP000011717"/>
    </source>
</evidence>
<keyword evidence="4" id="KW-0830">Ubiquinone</keyword>
<evidence type="ECO:0000256" key="1">
    <source>
        <dbReference type="ARBA" id="ARBA00009670"/>
    </source>
</evidence>
<dbReference type="Pfam" id="PF03109">
    <property type="entry name" value="ABC1"/>
    <property type="match status" value="1"/>
</dbReference>
<protein>
    <submittedName>
        <fullName evidence="4">Ubiquinone biosynthesis monooxygenase UbiB</fullName>
    </submittedName>
</protein>
<evidence type="ECO:0000313" key="4">
    <source>
        <dbReference type="EMBL" id="EMD82117.1"/>
    </source>
</evidence>
<sequence length="565" mass="61567">MICFGATLPPTRSKRCSRFLQGYRKIWTNSGPRLSNIMASPPEKPISSIARAAEIGRILMRHGAKTLAGALGFIPSSSNVIDPREFRPAAVVAFLRDIGPVGIKLGQLLATRSDLFTEHWITAFSTLHDQVSPVRFADIEPVLASSWGEDWRNDFAQFDEQPLASASIAQTYSAKLRDGSEVIVKVRRPGTAARMEADVRLLVRLAEIAEARSPDIARYRPVEFLRTFGRNLAWEMDLAAESRACERIGAYLETIGVRTPAIHWELTGLRVNVQERLYGRPASSLGASSGDPEVAAFAKCYANAVLRMIILNGEFHGDPHPGNVFLIGEQDVGFIDFGSVGTLTKARRDEIVRLVLAIAGEETSDVADVLLAWAGEPKVDRDALAVDLDQLIGEFRGTVLSGIEFSQIFSRVFDLLRDYRLVLPPDLAILLRTLLTAEGFVRSLAPDYNIAEETRPIMTELLAERFSLGSARSGLKRLRGQLLGLSASLPDILATANSIAKSGYVPVQLDPLSIEQLAGLRNERQSLKGPLAAALIIASALLVDQSWLLAGGALVIAGVVLIRKS</sequence>
<dbReference type="SUPFAM" id="SSF56112">
    <property type="entry name" value="Protein kinase-like (PK-like)"/>
    <property type="match status" value="1"/>
</dbReference>
<proteinExistence type="inferred from homology"/>
<accession>M2U2A3</accession>
<keyword evidence="4" id="KW-0503">Monooxygenase</keyword>
<dbReference type="RefSeq" id="WP_008603569.1">
    <property type="nucleotide sequence ID" value="NZ_AMRV01000010.1"/>
</dbReference>
<dbReference type="EMBL" id="AMRV01000010">
    <property type="protein sequence ID" value="EMD82117.1"/>
    <property type="molecule type" value="Genomic_DNA"/>
</dbReference>
<feature type="transmembrane region" description="Helical" evidence="2">
    <location>
        <begin position="531"/>
        <end position="562"/>
    </location>
</feature>
<organism evidence="4 5">
    <name type="scientific">Pacificimonas flava</name>
    <dbReference type="NCBI Taxonomy" id="1234595"/>
    <lineage>
        <taxon>Bacteria</taxon>
        <taxon>Pseudomonadati</taxon>
        <taxon>Pseudomonadota</taxon>
        <taxon>Alphaproteobacteria</taxon>
        <taxon>Sphingomonadales</taxon>
        <taxon>Sphingosinicellaceae</taxon>
        <taxon>Pacificimonas</taxon>
    </lineage>
</organism>
<dbReference type="PANTHER" id="PTHR10566">
    <property type="entry name" value="CHAPERONE-ACTIVITY OF BC1 COMPLEX CABC1 -RELATED"/>
    <property type="match status" value="1"/>
</dbReference>
<dbReference type="Proteomes" id="UP000011717">
    <property type="component" value="Unassembled WGS sequence"/>
</dbReference>
<keyword evidence="5" id="KW-1185">Reference proteome</keyword>
<dbReference type="CDD" id="cd05121">
    <property type="entry name" value="ABC1_ADCK3-like"/>
    <property type="match status" value="1"/>
</dbReference>
<dbReference type="PANTHER" id="PTHR10566:SF113">
    <property type="entry name" value="PROTEIN ACTIVITY OF BC1 COMPLEX KINASE 7, CHLOROPLASTIC"/>
    <property type="match status" value="1"/>
</dbReference>
<dbReference type="InterPro" id="IPR050154">
    <property type="entry name" value="UbiB_kinase"/>
</dbReference>
<reference evidence="4 5" key="1">
    <citation type="journal article" date="2013" name="Genome Announc.">
        <title>Draft Genome Sequence of Strain JLT2015T, Belonging to the Family Sphingomonadaceae of the Alphaproteobacteria.</title>
        <authorList>
            <person name="Tang K."/>
            <person name="Liu K."/>
            <person name="Li S."/>
            <person name="Jiao N."/>
        </authorList>
    </citation>
    <scope>NUCLEOTIDE SEQUENCE [LARGE SCALE GENOMIC DNA]</scope>
    <source>
        <strain evidence="4 5">JLT2015</strain>
    </source>
</reference>
<evidence type="ECO:0000256" key="2">
    <source>
        <dbReference type="SAM" id="Phobius"/>
    </source>
</evidence>
<keyword evidence="2" id="KW-0472">Membrane</keyword>
<feature type="domain" description="ABC1 atypical kinase-like" evidence="3">
    <location>
        <begin position="127"/>
        <end position="368"/>
    </location>
</feature>
<dbReference type="AlphaFoldDB" id="M2U2A3"/>
<comment type="similarity">
    <text evidence="1">Belongs to the protein kinase superfamily. ADCK protein kinase family.</text>
</comment>
<keyword evidence="2" id="KW-1133">Transmembrane helix</keyword>
<dbReference type="InterPro" id="IPR004147">
    <property type="entry name" value="ABC1_dom"/>
</dbReference>
<evidence type="ECO:0000259" key="3">
    <source>
        <dbReference type="Pfam" id="PF03109"/>
    </source>
</evidence>
<keyword evidence="4" id="KW-0560">Oxidoreductase</keyword>